<dbReference type="Gene3D" id="3.10.450.50">
    <property type="match status" value="1"/>
</dbReference>
<dbReference type="Proteomes" id="UP000179935">
    <property type="component" value="Unassembled WGS sequence"/>
</dbReference>
<dbReference type="AlphaFoldDB" id="A0A1S2P3B4"/>
<gene>
    <name evidence="1" type="ORF">BIV24_22285</name>
</gene>
<comment type="caution">
    <text evidence="1">The sequence shown here is derived from an EMBL/GenBank/DDBJ whole genome shotgun (WGS) entry which is preliminary data.</text>
</comment>
<organism evidence="1 2">
    <name type="scientific">Streptomyces colonosanans</name>
    <dbReference type="NCBI Taxonomy" id="1428652"/>
    <lineage>
        <taxon>Bacteria</taxon>
        <taxon>Bacillati</taxon>
        <taxon>Actinomycetota</taxon>
        <taxon>Actinomycetes</taxon>
        <taxon>Kitasatosporales</taxon>
        <taxon>Streptomycetaceae</taxon>
        <taxon>Streptomyces</taxon>
    </lineage>
</organism>
<accession>A0A1S2P3B4</accession>
<dbReference type="EMBL" id="MLYP01000058">
    <property type="protein sequence ID" value="OIJ88299.1"/>
    <property type="molecule type" value="Genomic_DNA"/>
</dbReference>
<evidence type="ECO:0000313" key="1">
    <source>
        <dbReference type="EMBL" id="OIJ88299.1"/>
    </source>
</evidence>
<name>A0A1S2P3B4_9ACTN</name>
<proteinExistence type="predicted"/>
<sequence length="63" mass="6766">MLGDEPATTCSLLSPLPEQTTVTFKLDWDVVSTADGDVMAGGSDILMLDEDGRIKTDYMFPGP</sequence>
<keyword evidence="2" id="KW-1185">Reference proteome</keyword>
<reference evidence="1 2" key="1">
    <citation type="submission" date="2016-10" db="EMBL/GenBank/DDBJ databases">
        <title>Genome sequence of Streptomyces sp. MUSC 93.</title>
        <authorList>
            <person name="Lee L.-H."/>
            <person name="Ser H.-L."/>
            <person name="Law J.W.-F."/>
        </authorList>
    </citation>
    <scope>NUCLEOTIDE SEQUENCE [LARGE SCALE GENOMIC DNA]</scope>
    <source>
        <strain evidence="1 2">MUSC 93</strain>
    </source>
</reference>
<evidence type="ECO:0000313" key="2">
    <source>
        <dbReference type="Proteomes" id="UP000179935"/>
    </source>
</evidence>
<dbReference type="STRING" id="1428652.BIV24_22285"/>
<protein>
    <submittedName>
        <fullName evidence="1">Uncharacterized protein</fullName>
    </submittedName>
</protein>